<evidence type="ECO:0000256" key="1">
    <source>
        <dbReference type="SAM" id="Coils"/>
    </source>
</evidence>
<evidence type="ECO:0000313" key="4">
    <source>
        <dbReference type="Proteomes" id="UP000821866"/>
    </source>
</evidence>
<proteinExistence type="predicted"/>
<accession>A0A9J6D2G1</accession>
<feature type="coiled-coil region" evidence="1">
    <location>
        <begin position="125"/>
        <end position="159"/>
    </location>
</feature>
<comment type="caution">
    <text evidence="3">The sequence shown here is derived from an EMBL/GenBank/DDBJ whole genome shotgun (WGS) entry which is preliminary data.</text>
</comment>
<feature type="region of interest" description="Disordered" evidence="2">
    <location>
        <begin position="203"/>
        <end position="227"/>
    </location>
</feature>
<dbReference type="EMBL" id="JABSTU010000948">
    <property type="protein sequence ID" value="KAH7986786.1"/>
    <property type="molecule type" value="Genomic_DNA"/>
</dbReference>
<dbReference type="SUPFAM" id="SSF161270">
    <property type="entry name" value="PspA lactotransferrin-binding region"/>
    <property type="match status" value="1"/>
</dbReference>
<dbReference type="VEuPathDB" id="VectorBase:LOC119182742"/>
<keyword evidence="1" id="KW-0175">Coiled coil</keyword>
<keyword evidence="4" id="KW-1185">Reference proteome</keyword>
<dbReference type="Proteomes" id="UP000821866">
    <property type="component" value="Unassembled WGS sequence"/>
</dbReference>
<reference evidence="3" key="2">
    <citation type="submission" date="2021-09" db="EMBL/GenBank/DDBJ databases">
        <authorList>
            <person name="Jia N."/>
            <person name="Wang J."/>
            <person name="Shi W."/>
            <person name="Du L."/>
            <person name="Sun Y."/>
            <person name="Zhan W."/>
            <person name="Jiang J."/>
            <person name="Wang Q."/>
            <person name="Zhang B."/>
            <person name="Ji P."/>
            <person name="Sakyi L.B."/>
            <person name="Cui X."/>
            <person name="Yuan T."/>
            <person name="Jiang B."/>
            <person name="Yang W."/>
            <person name="Lam T.T.-Y."/>
            <person name="Chang Q."/>
            <person name="Ding S."/>
            <person name="Wang X."/>
            <person name="Zhu J."/>
            <person name="Ruan X."/>
            <person name="Zhao L."/>
            <person name="Wei J."/>
            <person name="Que T."/>
            <person name="Du C."/>
            <person name="Cheng J."/>
            <person name="Dai P."/>
            <person name="Han X."/>
            <person name="Huang E."/>
            <person name="Gao Y."/>
            <person name="Liu J."/>
            <person name="Shao H."/>
            <person name="Ye R."/>
            <person name="Li L."/>
            <person name="Wei W."/>
            <person name="Wang X."/>
            <person name="Wang C."/>
            <person name="Huo Q."/>
            <person name="Li W."/>
            <person name="Guo W."/>
            <person name="Chen H."/>
            <person name="Chen S."/>
            <person name="Zhou L."/>
            <person name="Zhou L."/>
            <person name="Ni X."/>
            <person name="Tian J."/>
            <person name="Zhou Y."/>
            <person name="Sheng Y."/>
            <person name="Liu T."/>
            <person name="Pan Y."/>
            <person name="Xia L."/>
            <person name="Li J."/>
            <person name="Zhao F."/>
            <person name="Cao W."/>
        </authorList>
    </citation>
    <scope>NUCLEOTIDE SEQUENCE</scope>
    <source>
        <strain evidence="3">Rmic-2018</strain>
        <tissue evidence="3">Larvae</tissue>
    </source>
</reference>
<evidence type="ECO:0000256" key="2">
    <source>
        <dbReference type="SAM" id="MobiDB-lite"/>
    </source>
</evidence>
<evidence type="ECO:0000313" key="3">
    <source>
        <dbReference type="EMBL" id="KAH7986786.1"/>
    </source>
</evidence>
<name>A0A9J6D2G1_RHIMP</name>
<dbReference type="AlphaFoldDB" id="A0A9J6D2G1"/>
<feature type="region of interest" description="Disordered" evidence="2">
    <location>
        <begin position="90"/>
        <end position="112"/>
    </location>
</feature>
<gene>
    <name evidence="3" type="ORF">HPB51_026606</name>
</gene>
<reference evidence="3" key="1">
    <citation type="journal article" date="2020" name="Cell">
        <title>Large-Scale Comparative Analyses of Tick Genomes Elucidate Their Genetic Diversity and Vector Capacities.</title>
        <authorList>
            <consortium name="Tick Genome and Microbiome Consortium (TIGMIC)"/>
            <person name="Jia N."/>
            <person name="Wang J."/>
            <person name="Shi W."/>
            <person name="Du L."/>
            <person name="Sun Y."/>
            <person name="Zhan W."/>
            <person name="Jiang J.F."/>
            <person name="Wang Q."/>
            <person name="Zhang B."/>
            <person name="Ji P."/>
            <person name="Bell-Sakyi L."/>
            <person name="Cui X.M."/>
            <person name="Yuan T.T."/>
            <person name="Jiang B.G."/>
            <person name="Yang W.F."/>
            <person name="Lam T.T."/>
            <person name="Chang Q.C."/>
            <person name="Ding S.J."/>
            <person name="Wang X.J."/>
            <person name="Zhu J.G."/>
            <person name="Ruan X.D."/>
            <person name="Zhao L."/>
            <person name="Wei J.T."/>
            <person name="Ye R.Z."/>
            <person name="Que T.C."/>
            <person name="Du C.H."/>
            <person name="Zhou Y.H."/>
            <person name="Cheng J.X."/>
            <person name="Dai P.F."/>
            <person name="Guo W.B."/>
            <person name="Han X.H."/>
            <person name="Huang E.J."/>
            <person name="Li L.F."/>
            <person name="Wei W."/>
            <person name="Gao Y.C."/>
            <person name="Liu J.Z."/>
            <person name="Shao H.Z."/>
            <person name="Wang X."/>
            <person name="Wang C.C."/>
            <person name="Yang T.C."/>
            <person name="Huo Q.B."/>
            <person name="Li W."/>
            <person name="Chen H.Y."/>
            <person name="Chen S.E."/>
            <person name="Zhou L.G."/>
            <person name="Ni X.B."/>
            <person name="Tian J.H."/>
            <person name="Sheng Y."/>
            <person name="Liu T."/>
            <person name="Pan Y.S."/>
            <person name="Xia L.Y."/>
            <person name="Li J."/>
            <person name="Zhao F."/>
            <person name="Cao W.C."/>
        </authorList>
    </citation>
    <scope>NUCLEOTIDE SEQUENCE</scope>
    <source>
        <strain evidence="3">Rmic-2018</strain>
    </source>
</reference>
<sequence>MYAYVAYKDGAKAVVAASLIRDFRPSSETDLASGKNKMIYWREKQEEGELEDYFPGDVVELAESKEDLARKLFRRRIRFPEHVFDDVLKAAPSRGEPSQKEKKKRKEAAKRKEMVALSELPAAEGEERNNKVARLEQEIVSLRRKLADQKKRNRELQEVVVKGMGKHLCRKNCWRNRAAAAIGRPVCFKRVMMKFGSRAKDGVLTPHQTTSSSSSTYPAHTRARLIP</sequence>
<protein>
    <submittedName>
        <fullName evidence="3">Uncharacterized protein</fullName>
    </submittedName>
</protein>
<organism evidence="3 4">
    <name type="scientific">Rhipicephalus microplus</name>
    <name type="common">Cattle tick</name>
    <name type="synonym">Boophilus microplus</name>
    <dbReference type="NCBI Taxonomy" id="6941"/>
    <lineage>
        <taxon>Eukaryota</taxon>
        <taxon>Metazoa</taxon>
        <taxon>Ecdysozoa</taxon>
        <taxon>Arthropoda</taxon>
        <taxon>Chelicerata</taxon>
        <taxon>Arachnida</taxon>
        <taxon>Acari</taxon>
        <taxon>Parasitiformes</taxon>
        <taxon>Ixodida</taxon>
        <taxon>Ixodoidea</taxon>
        <taxon>Ixodidae</taxon>
        <taxon>Rhipicephalinae</taxon>
        <taxon>Rhipicephalus</taxon>
        <taxon>Boophilus</taxon>
    </lineage>
</organism>